<proteinExistence type="inferred from homology"/>
<dbReference type="InterPro" id="IPR050922">
    <property type="entry name" value="LytR/CpsA/Psr_CW_biosynth"/>
</dbReference>
<feature type="domain" description="Cell envelope-related transcriptional attenuator" evidence="4">
    <location>
        <begin position="108"/>
        <end position="263"/>
    </location>
</feature>
<evidence type="ECO:0000256" key="2">
    <source>
        <dbReference type="SAM" id="MobiDB-lite"/>
    </source>
</evidence>
<dbReference type="Pfam" id="PF03816">
    <property type="entry name" value="LytR_cpsA_psr"/>
    <property type="match status" value="1"/>
</dbReference>
<evidence type="ECO:0000259" key="4">
    <source>
        <dbReference type="Pfam" id="PF03816"/>
    </source>
</evidence>
<gene>
    <name evidence="6" type="ordered locus">FraEuI1c_6110</name>
</gene>
<evidence type="ECO:0000313" key="6">
    <source>
        <dbReference type="EMBL" id="ADP84094.1"/>
    </source>
</evidence>
<evidence type="ECO:0000259" key="5">
    <source>
        <dbReference type="Pfam" id="PF13399"/>
    </source>
</evidence>
<evidence type="ECO:0000256" key="1">
    <source>
        <dbReference type="ARBA" id="ARBA00006068"/>
    </source>
</evidence>
<sequence precursor="true">MSTATTLRPPDRLPPELSPRNPRRRRSGLRRLSLVGCALLSVLVLAVSAGGWFLYNQFSSKVTHDSSWHPAGNRPAEVAGDENILLLGDDSRDGTGNEYGGKQVEGIRSDTTIIAHFDKNGTATLLSFPRDELIPVVPKVKGTPADGKDKLTNILTYAGVSGLTSTLESLTSLHIDHYVVIDLAGFKQVVDAVHGVTVCVTTMPDGSTTNLNDNYSQWHGHLGENTLNGDQALAFVRTRHALGDERLRILRQQQFLSKLLAKTTTAGTLTNPVTVTQMLGAVGGALTTDSGLNLVELADRASKLGSGKVKFITIPTHVPLPSEGASDDQGAMGYHGDVLLVNSDEMQQILAPLRPAPPQSAALASAPAVPPSQVTVARIVNASGRNGLATETKTGLTALGFGGLMTASTAATSQAATEVRYPPGQEGAAKALVAKIPGARAVADAAVSTTGVTIVIGSSFTGVTAASPAAGTTGATAPGAAAGGPAAVAPTTAAPGTGGVPANTACTP</sequence>
<reference evidence="6 7" key="1">
    <citation type="submission" date="2010-10" db="EMBL/GenBank/DDBJ databases">
        <title>Complete sequence of Frankia sp. EuI1c.</title>
        <authorList>
            <consortium name="US DOE Joint Genome Institute"/>
            <person name="Lucas S."/>
            <person name="Copeland A."/>
            <person name="Lapidus A."/>
            <person name="Cheng J.-F."/>
            <person name="Bruce D."/>
            <person name="Goodwin L."/>
            <person name="Pitluck S."/>
            <person name="Chertkov O."/>
            <person name="Detter J.C."/>
            <person name="Han C."/>
            <person name="Tapia R."/>
            <person name="Land M."/>
            <person name="Hauser L."/>
            <person name="Jeffries C."/>
            <person name="Kyrpides N."/>
            <person name="Ivanova N."/>
            <person name="Mikhailova N."/>
            <person name="Beauchemin N."/>
            <person name="Sen A."/>
            <person name="Sur S.A."/>
            <person name="Gtari M."/>
            <person name="Wall L."/>
            <person name="Tisa L."/>
            <person name="Woyke T."/>
        </authorList>
    </citation>
    <scope>NUCLEOTIDE SEQUENCE [LARGE SCALE GENOMIC DNA]</scope>
    <source>
        <strain evidence="7">DSM 45817 / CECT 9037 / EuI1c</strain>
    </source>
</reference>
<keyword evidence="3" id="KW-0812">Transmembrane</keyword>
<dbReference type="Pfam" id="PF13399">
    <property type="entry name" value="LytR_C"/>
    <property type="match status" value="1"/>
</dbReference>
<dbReference type="Gene3D" id="3.30.70.2390">
    <property type="match status" value="1"/>
</dbReference>
<dbReference type="RefSeq" id="WP_013427212.1">
    <property type="nucleotide sequence ID" value="NC_014666.1"/>
</dbReference>
<comment type="similarity">
    <text evidence="1">Belongs to the LytR/CpsA/Psr (LCP) family.</text>
</comment>
<dbReference type="PANTHER" id="PTHR33392:SF6">
    <property type="entry name" value="POLYISOPRENYL-TEICHOIC ACID--PEPTIDOGLYCAN TEICHOIC ACID TRANSFERASE TAGU"/>
    <property type="match status" value="1"/>
</dbReference>
<feature type="region of interest" description="Disordered" evidence="2">
    <location>
        <begin position="469"/>
        <end position="508"/>
    </location>
</feature>
<dbReference type="InterPro" id="IPR027381">
    <property type="entry name" value="LytR/CpsA/Psr_C"/>
</dbReference>
<keyword evidence="3" id="KW-1133">Transmembrane helix</keyword>
<dbReference type="eggNOG" id="COG1316">
    <property type="taxonomic scope" value="Bacteria"/>
</dbReference>
<organism evidence="6 7">
    <name type="scientific">Pseudofrankia inefficax (strain DSM 45817 / CECT 9037 / DDB 130130 / EuI1c)</name>
    <name type="common">Frankia inefficax</name>
    <dbReference type="NCBI Taxonomy" id="298654"/>
    <lineage>
        <taxon>Bacteria</taxon>
        <taxon>Bacillati</taxon>
        <taxon>Actinomycetota</taxon>
        <taxon>Actinomycetes</taxon>
        <taxon>Frankiales</taxon>
        <taxon>Frankiaceae</taxon>
        <taxon>Pseudofrankia</taxon>
    </lineage>
</organism>
<accession>E3J1Y9</accession>
<dbReference type="KEGG" id="fri:FraEuI1c_6110"/>
<feature type="region of interest" description="Disordered" evidence="2">
    <location>
        <begin position="1"/>
        <end position="24"/>
    </location>
</feature>
<dbReference type="AlphaFoldDB" id="E3J1Y9"/>
<dbReference type="HOGENOM" id="CLU_016455_0_3_11"/>
<feature type="domain" description="LytR/CpsA/Psr regulator C-terminal" evidence="5">
    <location>
        <begin position="373"/>
        <end position="460"/>
    </location>
</feature>
<dbReference type="EMBL" id="CP002299">
    <property type="protein sequence ID" value="ADP84094.1"/>
    <property type="molecule type" value="Genomic_DNA"/>
</dbReference>
<evidence type="ECO:0000313" key="7">
    <source>
        <dbReference type="Proteomes" id="UP000002484"/>
    </source>
</evidence>
<keyword evidence="3" id="KW-0472">Membrane</keyword>
<dbReference type="STRING" id="298654.FraEuI1c_6110"/>
<dbReference type="Gene3D" id="3.40.630.190">
    <property type="entry name" value="LCP protein"/>
    <property type="match status" value="1"/>
</dbReference>
<evidence type="ECO:0000256" key="3">
    <source>
        <dbReference type="SAM" id="Phobius"/>
    </source>
</evidence>
<protein>
    <submittedName>
        <fullName evidence="6">Cell envelope-related transcriptional attenuator</fullName>
    </submittedName>
</protein>
<dbReference type="InParanoid" id="E3J1Y9"/>
<feature type="transmembrane region" description="Helical" evidence="3">
    <location>
        <begin position="32"/>
        <end position="55"/>
    </location>
</feature>
<dbReference type="FunCoup" id="E3J1Y9">
    <property type="interactions" value="1"/>
</dbReference>
<dbReference type="OrthoDB" id="9782542at2"/>
<name>E3J1Y9_PSEI1</name>
<keyword evidence="7" id="KW-1185">Reference proteome</keyword>
<dbReference type="PANTHER" id="PTHR33392">
    <property type="entry name" value="POLYISOPRENYL-TEICHOIC ACID--PEPTIDOGLYCAN TEICHOIC ACID TRANSFERASE TAGU"/>
    <property type="match status" value="1"/>
</dbReference>
<dbReference type="Proteomes" id="UP000002484">
    <property type="component" value="Chromosome"/>
</dbReference>
<dbReference type="NCBIfam" id="TIGR00350">
    <property type="entry name" value="lytR_cpsA_psr"/>
    <property type="match status" value="1"/>
</dbReference>
<dbReference type="InterPro" id="IPR004474">
    <property type="entry name" value="LytR_CpsA_psr"/>
</dbReference>